<name>A0AAW2ZDZ8_9EUKA</name>
<feature type="compositionally biased region" description="Acidic residues" evidence="2">
    <location>
        <begin position="609"/>
        <end position="623"/>
    </location>
</feature>
<evidence type="ECO:0000313" key="5">
    <source>
        <dbReference type="Proteomes" id="UP001431209"/>
    </source>
</evidence>
<dbReference type="GO" id="GO:0005096">
    <property type="term" value="F:GTPase activator activity"/>
    <property type="evidence" value="ECO:0007669"/>
    <property type="project" value="UniProtKB-KW"/>
</dbReference>
<dbReference type="PROSITE" id="PS50018">
    <property type="entry name" value="RAS_GTPASE_ACTIV_2"/>
    <property type="match status" value="1"/>
</dbReference>
<dbReference type="InterPro" id="IPR039360">
    <property type="entry name" value="Ras_GTPase"/>
</dbReference>
<dbReference type="Pfam" id="PF13716">
    <property type="entry name" value="CRAL_TRIO_2"/>
    <property type="match status" value="1"/>
</dbReference>
<dbReference type="Pfam" id="PF00616">
    <property type="entry name" value="RasGAP"/>
    <property type="match status" value="1"/>
</dbReference>
<feature type="region of interest" description="Disordered" evidence="2">
    <location>
        <begin position="440"/>
        <end position="459"/>
    </location>
</feature>
<dbReference type="InterPro" id="IPR001251">
    <property type="entry name" value="CRAL-TRIO_dom"/>
</dbReference>
<feature type="domain" description="Ras-GAP" evidence="3">
    <location>
        <begin position="1"/>
        <end position="75"/>
    </location>
</feature>
<organism evidence="4 5">
    <name type="scientific">Acrasis kona</name>
    <dbReference type="NCBI Taxonomy" id="1008807"/>
    <lineage>
        <taxon>Eukaryota</taxon>
        <taxon>Discoba</taxon>
        <taxon>Heterolobosea</taxon>
        <taxon>Tetramitia</taxon>
        <taxon>Eutetramitia</taxon>
        <taxon>Acrasidae</taxon>
        <taxon>Acrasis</taxon>
    </lineage>
</organism>
<evidence type="ECO:0000256" key="1">
    <source>
        <dbReference type="ARBA" id="ARBA00022468"/>
    </source>
</evidence>
<gene>
    <name evidence="4" type="ORF">AKO1_008740</name>
</gene>
<evidence type="ECO:0000313" key="4">
    <source>
        <dbReference type="EMBL" id="KAL0487675.1"/>
    </source>
</evidence>
<dbReference type="SUPFAM" id="SSF48350">
    <property type="entry name" value="GTPase activation domain, GAP"/>
    <property type="match status" value="1"/>
</dbReference>
<dbReference type="PANTHER" id="PTHR10194:SF60">
    <property type="entry name" value="RAS GTPASE-ACTIVATING PROTEIN RASKOL"/>
    <property type="match status" value="1"/>
</dbReference>
<keyword evidence="1" id="KW-0343">GTPase activation</keyword>
<dbReference type="Gene3D" id="3.40.525.10">
    <property type="entry name" value="CRAL-TRIO lipid binding domain"/>
    <property type="match status" value="1"/>
</dbReference>
<evidence type="ECO:0000256" key="2">
    <source>
        <dbReference type="SAM" id="MobiDB-lite"/>
    </source>
</evidence>
<feature type="region of interest" description="Disordered" evidence="2">
    <location>
        <begin position="606"/>
        <end position="674"/>
    </location>
</feature>
<dbReference type="InterPro" id="IPR008936">
    <property type="entry name" value="Rho_GTPase_activation_prot"/>
</dbReference>
<dbReference type="PANTHER" id="PTHR10194">
    <property type="entry name" value="RAS GTPASE-ACTIVATING PROTEINS"/>
    <property type="match status" value="1"/>
</dbReference>
<feature type="compositionally biased region" description="Low complexity" evidence="2">
    <location>
        <begin position="440"/>
        <end position="453"/>
    </location>
</feature>
<dbReference type="InterPro" id="IPR001936">
    <property type="entry name" value="RasGAP_dom"/>
</dbReference>
<reference evidence="4 5" key="1">
    <citation type="submission" date="2024-03" db="EMBL/GenBank/DDBJ databases">
        <title>The Acrasis kona genome and developmental transcriptomes reveal deep origins of eukaryotic multicellular pathways.</title>
        <authorList>
            <person name="Sheikh S."/>
            <person name="Fu C.-J."/>
            <person name="Brown M.W."/>
            <person name="Baldauf S.L."/>
        </authorList>
    </citation>
    <scope>NUCLEOTIDE SEQUENCE [LARGE SCALE GENOMIC DNA]</scope>
    <source>
        <strain evidence="4 5">ATCC MYA-3509</strain>
    </source>
</reference>
<proteinExistence type="predicted"/>
<keyword evidence="5" id="KW-1185">Reference proteome</keyword>
<comment type="caution">
    <text evidence="4">The sequence shown here is derived from an EMBL/GenBank/DDBJ whole genome shotgun (WGS) entry which is preliminary data.</text>
</comment>
<evidence type="ECO:0000259" key="3">
    <source>
        <dbReference type="PROSITE" id="PS50018"/>
    </source>
</evidence>
<accession>A0AAW2ZDZ8</accession>
<dbReference type="SUPFAM" id="SSF52087">
    <property type="entry name" value="CRAL/TRIO domain"/>
    <property type="match status" value="1"/>
</dbReference>
<dbReference type="AlphaFoldDB" id="A0AAW2ZDZ8"/>
<protein>
    <recommendedName>
        <fullName evidence="3">Ras-GAP domain-containing protein</fullName>
    </recommendedName>
</protein>
<dbReference type="Gene3D" id="1.10.506.10">
    <property type="entry name" value="GTPase Activation - p120gap, domain 1"/>
    <property type="match status" value="1"/>
</dbReference>
<dbReference type="EMBL" id="JAOPGA020001361">
    <property type="protein sequence ID" value="KAL0487675.1"/>
    <property type="molecule type" value="Genomic_DNA"/>
</dbReference>
<sequence>MPPQLRIVSSYIAEVSDSLQLDTPVLIGGFIILRFFNPAIAAPDIFLGPNVAKKRNKNAQRNLILISKIIQNLANGVVFGNKEKYMISMNEFLVSKREDMRNYLLSVIDKDFSSTATREEVLRPTHEEGINLDKYEQNDLSKLHKIFLESSKSIASFFLSDGAKQVKTVGHVMNDCLNVIHLAKDMGIEQSDEALIYESMNNTIYRIKDRIDASSMENKFVFYRGKQSRERQPVFYLIASRITEDMVQDEFGSFLYIILKTLGKLVENVEWCLIVDMSNVNPSSAQRAFATSVLEKLLPFINPLATKNLVNLFVVHATNFKTNLFELFKNAFKILMPNVSTKDSTKKLIEINQWTQLLQYIRPSNILLPEESKAIVPDSYRVVKINPKGKRQDRIIKLTPKSILNIDPKNNSIKNERLLAEVEEVSAPQNNLEVHMKFRPIPNSNMKPSSPNSGHQDQEDLLDDSVFRRYIVNTEKERSDLLEDLFETTVQSQFIDTAQAFQITETCFLTEDEGSEHRTSKRSDRVYKLTNDSILVVDKRLIKTEIPFIAIEYCKPSPDQRDTVILKVKYEEHERLITCEARSKQVEDSILDGMRRAVERIRIRSLAEPESDGEGEEEEEIEDNQLRDDLNDPILNDNQQEEQSQPNQPLVITINNNHTISEDPLLSPSTPIKE</sequence>
<dbReference type="Proteomes" id="UP001431209">
    <property type="component" value="Unassembled WGS sequence"/>
</dbReference>
<dbReference type="InterPro" id="IPR036865">
    <property type="entry name" value="CRAL-TRIO_dom_sf"/>
</dbReference>